<dbReference type="SUPFAM" id="SSF81383">
    <property type="entry name" value="F-box domain"/>
    <property type="match status" value="1"/>
</dbReference>
<dbReference type="EMBL" id="CAJVPJ010002285">
    <property type="protein sequence ID" value="CAG8617579.1"/>
    <property type="molecule type" value="Genomic_DNA"/>
</dbReference>
<dbReference type="InterPro" id="IPR036867">
    <property type="entry name" value="R3H_dom_sf"/>
</dbReference>
<dbReference type="AlphaFoldDB" id="A0A9N9GPW6"/>
<dbReference type="SMART" id="SM00393">
    <property type="entry name" value="R3H"/>
    <property type="match status" value="1"/>
</dbReference>
<gene>
    <name evidence="3" type="ORF">POCULU_LOCUS8262</name>
</gene>
<protein>
    <submittedName>
        <fullName evidence="3">5096_t:CDS:1</fullName>
    </submittedName>
</protein>
<dbReference type="Gene3D" id="3.30.1370.50">
    <property type="entry name" value="R3H-like domain"/>
    <property type="match status" value="1"/>
</dbReference>
<dbReference type="PROSITE" id="PS51061">
    <property type="entry name" value="R3H"/>
    <property type="match status" value="1"/>
</dbReference>
<sequence length="351" mass="41227">MTSLLKSDAGSPDTRASPLDLFPIEIWSQIVIHLDIDTLTTLRKTSIVFRKVALNPLLSLLVQTPCLSPLYQVTRVVNPELPLRDVVLRMHKHIDEVIADKLGDEPPKWTDDVVEWEKYDSEKPYWVNSEDFRKEVGRRGKARSRVYVEWECQVENERKTLRREVAKVWTCQSKYFPFSKDENREWKKRREANGISSSVPTKSKPNSKPSPTKNAPESQWLFSHQIRNKSKPKRLNIGRGEEEFHRKILARYETPQKYFETEDDESSDDTEIRSKKERRYGELNSTEKMVFALTRFYESHDKVLKFSPKLSSYQRKELHKQANVFGLRSMSFGEGEGRFLVILRKDVKLFD</sequence>
<dbReference type="InterPro" id="IPR001374">
    <property type="entry name" value="R3H_dom"/>
</dbReference>
<keyword evidence="4" id="KW-1185">Reference proteome</keyword>
<accession>A0A9N9GPW6</accession>
<feature type="region of interest" description="Disordered" evidence="1">
    <location>
        <begin position="189"/>
        <end position="225"/>
    </location>
</feature>
<dbReference type="Pfam" id="PF01424">
    <property type="entry name" value="R3H"/>
    <property type="match status" value="1"/>
</dbReference>
<dbReference type="OrthoDB" id="2359216at2759"/>
<evidence type="ECO:0000259" key="2">
    <source>
        <dbReference type="PROSITE" id="PS51061"/>
    </source>
</evidence>
<evidence type="ECO:0000256" key="1">
    <source>
        <dbReference type="SAM" id="MobiDB-lite"/>
    </source>
</evidence>
<feature type="domain" description="R3H" evidence="2">
    <location>
        <begin position="283"/>
        <end position="346"/>
    </location>
</feature>
<dbReference type="SUPFAM" id="SSF82708">
    <property type="entry name" value="R3H domain"/>
    <property type="match status" value="1"/>
</dbReference>
<organism evidence="3 4">
    <name type="scientific">Paraglomus occultum</name>
    <dbReference type="NCBI Taxonomy" id="144539"/>
    <lineage>
        <taxon>Eukaryota</taxon>
        <taxon>Fungi</taxon>
        <taxon>Fungi incertae sedis</taxon>
        <taxon>Mucoromycota</taxon>
        <taxon>Glomeromycotina</taxon>
        <taxon>Glomeromycetes</taxon>
        <taxon>Paraglomerales</taxon>
        <taxon>Paraglomeraceae</taxon>
        <taxon>Paraglomus</taxon>
    </lineage>
</organism>
<name>A0A9N9GPW6_9GLOM</name>
<dbReference type="Proteomes" id="UP000789572">
    <property type="component" value="Unassembled WGS sequence"/>
</dbReference>
<dbReference type="CDD" id="cd02325">
    <property type="entry name" value="R3H"/>
    <property type="match status" value="1"/>
</dbReference>
<dbReference type="InterPro" id="IPR036047">
    <property type="entry name" value="F-box-like_dom_sf"/>
</dbReference>
<evidence type="ECO:0000313" key="4">
    <source>
        <dbReference type="Proteomes" id="UP000789572"/>
    </source>
</evidence>
<reference evidence="3" key="1">
    <citation type="submission" date="2021-06" db="EMBL/GenBank/DDBJ databases">
        <authorList>
            <person name="Kallberg Y."/>
            <person name="Tangrot J."/>
            <person name="Rosling A."/>
        </authorList>
    </citation>
    <scope>NUCLEOTIDE SEQUENCE</scope>
    <source>
        <strain evidence="3">IA702</strain>
    </source>
</reference>
<comment type="caution">
    <text evidence="3">The sequence shown here is derived from an EMBL/GenBank/DDBJ whole genome shotgun (WGS) entry which is preliminary data.</text>
</comment>
<feature type="compositionally biased region" description="Low complexity" evidence="1">
    <location>
        <begin position="196"/>
        <end position="214"/>
    </location>
</feature>
<proteinExistence type="predicted"/>
<dbReference type="GO" id="GO:0003676">
    <property type="term" value="F:nucleic acid binding"/>
    <property type="evidence" value="ECO:0007669"/>
    <property type="project" value="UniProtKB-UniRule"/>
</dbReference>
<evidence type="ECO:0000313" key="3">
    <source>
        <dbReference type="EMBL" id="CAG8617579.1"/>
    </source>
</evidence>